<dbReference type="AlphaFoldDB" id="A0A1M5L2A3"/>
<protein>
    <submittedName>
        <fullName evidence="5">DNA-binding transcriptional regulator, CsgD family</fullName>
    </submittedName>
</protein>
<dbReference type="RefSeq" id="WP_079566795.1">
    <property type="nucleotide sequence ID" value="NZ_LT670818.1"/>
</dbReference>
<dbReference type="InterPro" id="IPR036388">
    <property type="entry name" value="WH-like_DNA-bd_sf"/>
</dbReference>
<dbReference type="GO" id="GO:0003677">
    <property type="term" value="F:DNA binding"/>
    <property type="evidence" value="ECO:0007669"/>
    <property type="project" value="UniProtKB-KW"/>
</dbReference>
<keyword evidence="1" id="KW-0805">Transcription regulation</keyword>
<evidence type="ECO:0000313" key="5">
    <source>
        <dbReference type="EMBL" id="SHG59116.1"/>
    </source>
</evidence>
<gene>
    <name evidence="5" type="ORF">SAMN05444169_3213</name>
</gene>
<evidence type="ECO:0000256" key="2">
    <source>
        <dbReference type="ARBA" id="ARBA00023125"/>
    </source>
</evidence>
<dbReference type="EMBL" id="LT670818">
    <property type="protein sequence ID" value="SHG59116.1"/>
    <property type="molecule type" value="Genomic_DNA"/>
</dbReference>
<sequence>MNEVFEKFIQDLSMLDNTAEIERLLRRTLDQYGFPCFAYLSFAPGGDDDDPLAMTTYPSSWVQQYCANRYDRIDPVIARSIATTLPFAWSADRFETKLTNKQKWLLEEASEFGIRHGVTIPIHDRQGKVATLTLAACEPRLPFNVRVEQYRHQLHLIAIYLYAQLRNVTPALISPLRPCLTQRERSCLQWAARGKSALDTAEIISVSRRTVVFHTENAKRKLGVATVQQAVAKGLMYDIISM</sequence>
<dbReference type="Gene3D" id="1.10.10.10">
    <property type="entry name" value="Winged helix-like DNA-binding domain superfamily/Winged helix DNA-binding domain"/>
    <property type="match status" value="1"/>
</dbReference>
<dbReference type="PROSITE" id="PS50043">
    <property type="entry name" value="HTH_LUXR_2"/>
    <property type="match status" value="1"/>
</dbReference>
<dbReference type="CDD" id="cd06170">
    <property type="entry name" value="LuxR_C_like"/>
    <property type="match status" value="1"/>
</dbReference>
<dbReference type="Proteomes" id="UP000190675">
    <property type="component" value="Chromosome I"/>
</dbReference>
<feature type="domain" description="HTH luxR-type" evidence="4">
    <location>
        <begin position="173"/>
        <end position="238"/>
    </location>
</feature>
<dbReference type="InterPro" id="IPR016032">
    <property type="entry name" value="Sig_transdc_resp-reg_C-effctor"/>
</dbReference>
<evidence type="ECO:0000256" key="1">
    <source>
        <dbReference type="ARBA" id="ARBA00023015"/>
    </source>
</evidence>
<dbReference type="Gene3D" id="3.30.450.80">
    <property type="entry name" value="Transcription factor LuxR-like, autoinducer-binding domain"/>
    <property type="match status" value="1"/>
</dbReference>
<dbReference type="OrthoDB" id="9803630at2"/>
<dbReference type="Pfam" id="PF00196">
    <property type="entry name" value="GerE"/>
    <property type="match status" value="1"/>
</dbReference>
<dbReference type="GO" id="GO:0006355">
    <property type="term" value="P:regulation of DNA-templated transcription"/>
    <property type="evidence" value="ECO:0007669"/>
    <property type="project" value="InterPro"/>
</dbReference>
<dbReference type="InterPro" id="IPR036693">
    <property type="entry name" value="TF_LuxR_autoind-bd_dom_sf"/>
</dbReference>
<dbReference type="InterPro" id="IPR000792">
    <property type="entry name" value="Tscrpt_reg_LuxR_C"/>
</dbReference>
<keyword evidence="3" id="KW-0804">Transcription</keyword>
<evidence type="ECO:0000259" key="4">
    <source>
        <dbReference type="PROSITE" id="PS50043"/>
    </source>
</evidence>
<keyword evidence="2 5" id="KW-0238">DNA-binding</keyword>
<organism evidence="5 6">
    <name type="scientific">Bradyrhizobium erythrophlei</name>
    <dbReference type="NCBI Taxonomy" id="1437360"/>
    <lineage>
        <taxon>Bacteria</taxon>
        <taxon>Pseudomonadati</taxon>
        <taxon>Pseudomonadota</taxon>
        <taxon>Alphaproteobacteria</taxon>
        <taxon>Hyphomicrobiales</taxon>
        <taxon>Nitrobacteraceae</taxon>
        <taxon>Bradyrhizobium</taxon>
    </lineage>
</organism>
<dbReference type="InterPro" id="IPR005143">
    <property type="entry name" value="TF_LuxR_autoind-bd_dom"/>
</dbReference>
<accession>A0A1M5L2A3</accession>
<evidence type="ECO:0000256" key="3">
    <source>
        <dbReference type="ARBA" id="ARBA00023163"/>
    </source>
</evidence>
<dbReference type="SMART" id="SM00421">
    <property type="entry name" value="HTH_LUXR"/>
    <property type="match status" value="1"/>
</dbReference>
<name>A0A1M5L2A3_9BRAD</name>
<dbReference type="PRINTS" id="PR00038">
    <property type="entry name" value="HTHLUXR"/>
</dbReference>
<dbReference type="Pfam" id="PF03472">
    <property type="entry name" value="Autoind_bind"/>
    <property type="match status" value="1"/>
</dbReference>
<evidence type="ECO:0000313" key="6">
    <source>
        <dbReference type="Proteomes" id="UP000190675"/>
    </source>
</evidence>
<proteinExistence type="predicted"/>
<dbReference type="SUPFAM" id="SSF75516">
    <property type="entry name" value="Pheromone-binding domain of LuxR-like quorum-sensing transcription factors"/>
    <property type="match status" value="1"/>
</dbReference>
<dbReference type="PANTHER" id="PTHR44688:SF16">
    <property type="entry name" value="DNA-BINDING TRANSCRIPTIONAL ACTIVATOR DEVR_DOSR"/>
    <property type="match status" value="1"/>
</dbReference>
<reference evidence="5 6" key="1">
    <citation type="submission" date="2016-11" db="EMBL/GenBank/DDBJ databases">
        <authorList>
            <person name="Jaros S."/>
            <person name="Januszkiewicz K."/>
            <person name="Wedrychowicz H."/>
        </authorList>
    </citation>
    <scope>NUCLEOTIDE SEQUENCE [LARGE SCALE GENOMIC DNA]</scope>
    <source>
        <strain evidence="5 6">GAS242</strain>
    </source>
</reference>
<dbReference type="PANTHER" id="PTHR44688">
    <property type="entry name" value="DNA-BINDING TRANSCRIPTIONAL ACTIVATOR DEVR_DOSR"/>
    <property type="match status" value="1"/>
</dbReference>
<dbReference type="SUPFAM" id="SSF46894">
    <property type="entry name" value="C-terminal effector domain of the bipartite response regulators"/>
    <property type="match status" value="1"/>
</dbReference>